<dbReference type="EMBL" id="MHIZ01000028">
    <property type="protein sequence ID" value="OGY59871.1"/>
    <property type="molecule type" value="Genomic_DNA"/>
</dbReference>
<proteinExistence type="predicted"/>
<gene>
    <name evidence="1" type="ORF">A3I31_02845</name>
</gene>
<evidence type="ECO:0000313" key="1">
    <source>
        <dbReference type="EMBL" id="OGY59871.1"/>
    </source>
</evidence>
<evidence type="ECO:0000313" key="2">
    <source>
        <dbReference type="Proteomes" id="UP000178808"/>
    </source>
</evidence>
<sequence length="93" mass="10922">MQQIEPKTARLLKRLHKAFLLRGWNFELRREILNLFEDIGHSSGIPGLRRFKNRSAREARRCSGSRKLFHKAEVAHVIYLIAHLRAQEEFSLG</sequence>
<comment type="caution">
    <text evidence="1">The sequence shown here is derived from an EMBL/GenBank/DDBJ whole genome shotgun (WGS) entry which is preliminary data.</text>
</comment>
<name>A0A1G1Z5F5_9BACT</name>
<dbReference type="Proteomes" id="UP000178808">
    <property type="component" value="Unassembled WGS sequence"/>
</dbReference>
<organism evidence="1 2">
    <name type="scientific">Candidatus Colwellbacteria bacterium RIFCSPLOWO2_02_FULL_44_20b</name>
    <dbReference type="NCBI Taxonomy" id="1797691"/>
    <lineage>
        <taxon>Bacteria</taxon>
        <taxon>Candidatus Colwelliibacteriota</taxon>
    </lineage>
</organism>
<protein>
    <submittedName>
        <fullName evidence="1">Uncharacterized protein</fullName>
    </submittedName>
</protein>
<accession>A0A1G1Z5F5</accession>
<dbReference type="AlphaFoldDB" id="A0A1G1Z5F5"/>
<reference evidence="1 2" key="1">
    <citation type="journal article" date="2016" name="Nat. Commun.">
        <title>Thousands of microbial genomes shed light on interconnected biogeochemical processes in an aquifer system.</title>
        <authorList>
            <person name="Anantharaman K."/>
            <person name="Brown C.T."/>
            <person name="Hug L.A."/>
            <person name="Sharon I."/>
            <person name="Castelle C.J."/>
            <person name="Probst A.J."/>
            <person name="Thomas B.C."/>
            <person name="Singh A."/>
            <person name="Wilkins M.J."/>
            <person name="Karaoz U."/>
            <person name="Brodie E.L."/>
            <person name="Williams K.H."/>
            <person name="Hubbard S.S."/>
            <person name="Banfield J.F."/>
        </authorList>
    </citation>
    <scope>NUCLEOTIDE SEQUENCE [LARGE SCALE GENOMIC DNA]</scope>
</reference>